<reference evidence="7" key="1">
    <citation type="submission" date="2017-09" db="EMBL/GenBank/DDBJ databases">
        <title>Depth-based differentiation of microbial function through sediment-hosted aquifers and enrichment of novel symbionts in the deep terrestrial subsurface.</title>
        <authorList>
            <person name="Probst A.J."/>
            <person name="Ladd B."/>
            <person name="Jarett J.K."/>
            <person name="Geller-Mcgrath D.E."/>
            <person name="Sieber C.M.K."/>
            <person name="Emerson J.B."/>
            <person name="Anantharaman K."/>
            <person name="Thomas B.C."/>
            <person name="Malmstrom R."/>
            <person name="Stieglmeier M."/>
            <person name="Klingl A."/>
            <person name="Woyke T."/>
            <person name="Ryan C.M."/>
            <person name="Banfield J.F."/>
        </authorList>
    </citation>
    <scope>NUCLEOTIDE SEQUENCE [LARGE SCALE GENOMIC DNA]</scope>
</reference>
<dbReference type="Proteomes" id="UP000229344">
    <property type="component" value="Unassembled WGS sequence"/>
</dbReference>
<evidence type="ECO:0000256" key="2">
    <source>
        <dbReference type="ARBA" id="ARBA00022692"/>
    </source>
</evidence>
<evidence type="ECO:0000256" key="1">
    <source>
        <dbReference type="ARBA" id="ARBA00004141"/>
    </source>
</evidence>
<evidence type="ECO:0000256" key="5">
    <source>
        <dbReference type="SAM" id="Phobius"/>
    </source>
</evidence>
<evidence type="ECO:0000256" key="3">
    <source>
        <dbReference type="ARBA" id="ARBA00022989"/>
    </source>
</evidence>
<protein>
    <recommendedName>
        <fullName evidence="8">Permease</fullName>
    </recommendedName>
</protein>
<dbReference type="EMBL" id="PFBI01000004">
    <property type="protein sequence ID" value="PIR84793.1"/>
    <property type="molecule type" value="Genomic_DNA"/>
</dbReference>
<feature type="transmembrane region" description="Helical" evidence="5">
    <location>
        <begin position="114"/>
        <end position="139"/>
    </location>
</feature>
<evidence type="ECO:0000256" key="4">
    <source>
        <dbReference type="ARBA" id="ARBA00023136"/>
    </source>
</evidence>
<accession>A0A2H0UEE9</accession>
<dbReference type="Pfam" id="PF02535">
    <property type="entry name" value="Zip"/>
    <property type="match status" value="1"/>
</dbReference>
<feature type="transmembrane region" description="Helical" evidence="5">
    <location>
        <begin position="61"/>
        <end position="78"/>
    </location>
</feature>
<keyword evidence="4 5" id="KW-0472">Membrane</keyword>
<dbReference type="InterPro" id="IPR003689">
    <property type="entry name" value="ZIP"/>
</dbReference>
<dbReference type="PANTHER" id="PTHR11040">
    <property type="entry name" value="ZINC/IRON TRANSPORTER"/>
    <property type="match status" value="1"/>
</dbReference>
<dbReference type="AlphaFoldDB" id="A0A2H0UEE9"/>
<feature type="transmembrane region" description="Helical" evidence="5">
    <location>
        <begin position="215"/>
        <end position="236"/>
    </location>
</feature>
<sequence>MLLIGISAAAFISTFLGGLFALKLRDQLHLVLGFSAGAILAVAFFDLLPESIEIVGEMYEVHFVTTLIAIGFVIFLLLDRFVWKHSHNDDTHDHSPRGAFSAGSIVFHSFIDGIGIGLAFAVSPTLGLTVAAAVLFHNFSDGINTVSMILRSGGEKSRAYIWLALDALAPVAGIIVAQFFFLPEEMIGLMLALFAGFFIYIGASDLLPESHHRHPVIWTTLATLAGMLLIFVAIQFGPAH</sequence>
<dbReference type="GO" id="GO:0016020">
    <property type="term" value="C:membrane"/>
    <property type="evidence" value="ECO:0007669"/>
    <property type="project" value="UniProtKB-SubCell"/>
</dbReference>
<organism evidence="6 7">
    <name type="scientific">Candidatus Kaiserbacteria bacterium CG10_big_fil_rev_8_21_14_0_10_47_16</name>
    <dbReference type="NCBI Taxonomy" id="1974608"/>
    <lineage>
        <taxon>Bacteria</taxon>
        <taxon>Candidatus Kaiseribacteriota</taxon>
    </lineage>
</organism>
<keyword evidence="3 5" id="KW-1133">Transmembrane helix</keyword>
<name>A0A2H0UEE9_9BACT</name>
<gene>
    <name evidence="6" type="ORF">COU16_01240</name>
</gene>
<dbReference type="PANTHER" id="PTHR11040:SF44">
    <property type="entry name" value="PROTEIN ZNTC-RELATED"/>
    <property type="match status" value="1"/>
</dbReference>
<dbReference type="GO" id="GO:0005385">
    <property type="term" value="F:zinc ion transmembrane transporter activity"/>
    <property type="evidence" value="ECO:0007669"/>
    <property type="project" value="TreeGrafter"/>
</dbReference>
<feature type="transmembrane region" description="Helical" evidence="5">
    <location>
        <begin position="31"/>
        <end position="49"/>
    </location>
</feature>
<evidence type="ECO:0000313" key="7">
    <source>
        <dbReference type="Proteomes" id="UP000229344"/>
    </source>
</evidence>
<comment type="caution">
    <text evidence="6">The sequence shown here is derived from an EMBL/GenBank/DDBJ whole genome shotgun (WGS) entry which is preliminary data.</text>
</comment>
<proteinExistence type="predicted"/>
<comment type="subcellular location">
    <subcellularLocation>
        <location evidence="1">Membrane</location>
        <topology evidence="1">Multi-pass membrane protein</topology>
    </subcellularLocation>
</comment>
<evidence type="ECO:0008006" key="8">
    <source>
        <dbReference type="Google" id="ProtNLM"/>
    </source>
</evidence>
<keyword evidence="2 5" id="KW-0812">Transmembrane</keyword>
<feature type="transmembrane region" description="Helical" evidence="5">
    <location>
        <begin position="160"/>
        <end position="180"/>
    </location>
</feature>
<evidence type="ECO:0000313" key="6">
    <source>
        <dbReference type="EMBL" id="PIR84793.1"/>
    </source>
</evidence>
<feature type="transmembrane region" description="Helical" evidence="5">
    <location>
        <begin position="186"/>
        <end position="203"/>
    </location>
</feature>